<accession>A0A8J2L409</accession>
<feature type="compositionally biased region" description="Polar residues" evidence="1">
    <location>
        <begin position="1"/>
        <end position="23"/>
    </location>
</feature>
<proteinExistence type="predicted"/>
<feature type="non-terminal residue" evidence="2">
    <location>
        <position position="1"/>
    </location>
</feature>
<feature type="region of interest" description="Disordered" evidence="1">
    <location>
        <begin position="1"/>
        <end position="26"/>
    </location>
</feature>
<gene>
    <name evidence="2" type="ORF">AFUS01_LOCUS35222</name>
</gene>
<evidence type="ECO:0000313" key="3">
    <source>
        <dbReference type="Proteomes" id="UP000708208"/>
    </source>
</evidence>
<dbReference type="Proteomes" id="UP000708208">
    <property type="component" value="Unassembled WGS sequence"/>
</dbReference>
<comment type="caution">
    <text evidence="2">The sequence shown here is derived from an EMBL/GenBank/DDBJ whole genome shotgun (WGS) entry which is preliminary data.</text>
</comment>
<dbReference type="AlphaFoldDB" id="A0A8J2L409"/>
<reference evidence="2" key="1">
    <citation type="submission" date="2021-06" db="EMBL/GenBank/DDBJ databases">
        <authorList>
            <person name="Hodson N. C."/>
            <person name="Mongue J. A."/>
            <person name="Jaron S. K."/>
        </authorList>
    </citation>
    <scope>NUCLEOTIDE SEQUENCE</scope>
</reference>
<keyword evidence="3" id="KW-1185">Reference proteome</keyword>
<evidence type="ECO:0000313" key="2">
    <source>
        <dbReference type="EMBL" id="CAG7825097.1"/>
    </source>
</evidence>
<dbReference type="EMBL" id="CAJVCH010534961">
    <property type="protein sequence ID" value="CAG7825097.1"/>
    <property type="molecule type" value="Genomic_DNA"/>
</dbReference>
<protein>
    <submittedName>
        <fullName evidence="2">Uncharacterized protein</fullName>
    </submittedName>
</protein>
<name>A0A8J2L409_9HEXA</name>
<organism evidence="2 3">
    <name type="scientific">Allacma fusca</name>
    <dbReference type="NCBI Taxonomy" id="39272"/>
    <lineage>
        <taxon>Eukaryota</taxon>
        <taxon>Metazoa</taxon>
        <taxon>Ecdysozoa</taxon>
        <taxon>Arthropoda</taxon>
        <taxon>Hexapoda</taxon>
        <taxon>Collembola</taxon>
        <taxon>Symphypleona</taxon>
        <taxon>Sminthuridae</taxon>
        <taxon>Allacma</taxon>
    </lineage>
</organism>
<sequence length="85" mass="9411">ANHGTSGNNDNNPRSENHTSNNKAARILKGVESMPHSFPYLVYVRGHPDKVGKDNVTTREKDTAKSLREYAPCSISMRKFLEGAP</sequence>
<evidence type="ECO:0000256" key="1">
    <source>
        <dbReference type="SAM" id="MobiDB-lite"/>
    </source>
</evidence>